<protein>
    <submittedName>
        <fullName evidence="2">Uncharacterized protein</fullName>
    </submittedName>
</protein>
<organism evidence="2 3">
    <name type="scientific">Orchesella dallaii</name>
    <dbReference type="NCBI Taxonomy" id="48710"/>
    <lineage>
        <taxon>Eukaryota</taxon>
        <taxon>Metazoa</taxon>
        <taxon>Ecdysozoa</taxon>
        <taxon>Arthropoda</taxon>
        <taxon>Hexapoda</taxon>
        <taxon>Collembola</taxon>
        <taxon>Entomobryomorpha</taxon>
        <taxon>Entomobryoidea</taxon>
        <taxon>Orchesellidae</taxon>
        <taxon>Orchesellinae</taxon>
        <taxon>Orchesella</taxon>
    </lineage>
</organism>
<reference evidence="2 3" key="1">
    <citation type="submission" date="2024-08" db="EMBL/GenBank/DDBJ databases">
        <authorList>
            <person name="Cucini C."/>
            <person name="Frati F."/>
        </authorList>
    </citation>
    <scope>NUCLEOTIDE SEQUENCE [LARGE SCALE GENOMIC DNA]</scope>
</reference>
<name>A0ABP1QC15_9HEXA</name>
<feature type="transmembrane region" description="Helical" evidence="1">
    <location>
        <begin position="70"/>
        <end position="91"/>
    </location>
</feature>
<keyword evidence="1" id="KW-0472">Membrane</keyword>
<evidence type="ECO:0000313" key="2">
    <source>
        <dbReference type="EMBL" id="CAL8092643.1"/>
    </source>
</evidence>
<dbReference type="EMBL" id="CAXLJM020000025">
    <property type="protein sequence ID" value="CAL8092643.1"/>
    <property type="molecule type" value="Genomic_DNA"/>
</dbReference>
<evidence type="ECO:0000256" key="1">
    <source>
        <dbReference type="SAM" id="Phobius"/>
    </source>
</evidence>
<feature type="transmembrane region" description="Helical" evidence="1">
    <location>
        <begin position="103"/>
        <end position="128"/>
    </location>
</feature>
<keyword evidence="3" id="KW-1185">Reference proteome</keyword>
<sequence>MQALAVSAFVDEFSVYSSNKKWNRVLTRSSTINLPQNDNERASYWDNKYIAFDENRGVADILKRNTTIPLISLNMFGGLMVFNLLIILNQFFERNGQTRKRYLKCLAVSTWLSGALGIILLTLCTISMVVKHHYLTGSFGMAVMSLSRLVGVEQSHVPRELPQDNPISVKSNAVLFLQVFNSCRYGGVDHWNKLNELNGATHFEVPSYKQLIEMGLCVDQRSYVPQVVSHKTKQSMMFLSQYYPDRPGYDDIT</sequence>
<evidence type="ECO:0000313" key="3">
    <source>
        <dbReference type="Proteomes" id="UP001642540"/>
    </source>
</evidence>
<comment type="caution">
    <text evidence="2">The sequence shown here is derived from an EMBL/GenBank/DDBJ whole genome shotgun (WGS) entry which is preliminary data.</text>
</comment>
<keyword evidence="1" id="KW-0812">Transmembrane</keyword>
<gene>
    <name evidence="2" type="ORF">ODALV1_LOCUS8285</name>
</gene>
<accession>A0ABP1QC15</accession>
<keyword evidence="1" id="KW-1133">Transmembrane helix</keyword>
<proteinExistence type="predicted"/>
<dbReference type="Proteomes" id="UP001642540">
    <property type="component" value="Unassembled WGS sequence"/>
</dbReference>